<sequence length="147" mass="16692">MRKTAQNVFNKTFYEIEYNPELNIIDTFWIGYSSQADLKKACQLGLELTQQVKCPYKLNDNALFTGPWESAVPWLKKEWLPKAVEAGVRYLAHVALPDSFGEQAGEVMQVSLIGQLLQVRIFTSREAGLIWLKSCQQVNGHLQPSFA</sequence>
<dbReference type="Proteomes" id="UP000253919">
    <property type="component" value="Unassembled WGS sequence"/>
</dbReference>
<reference evidence="1 2" key="1">
    <citation type="submission" date="2018-04" db="EMBL/GenBank/DDBJ databases">
        <title>Adhaeribacter sp. HMF7616 genome sequencing and assembly.</title>
        <authorList>
            <person name="Kang H."/>
            <person name="Kang J."/>
            <person name="Cha I."/>
            <person name="Kim H."/>
            <person name="Joh K."/>
        </authorList>
    </citation>
    <scope>NUCLEOTIDE SEQUENCE [LARGE SCALE GENOMIC DNA]</scope>
    <source>
        <strain evidence="1 2">HMF7616</strain>
    </source>
</reference>
<evidence type="ECO:0000313" key="1">
    <source>
        <dbReference type="EMBL" id="RDC66362.1"/>
    </source>
</evidence>
<keyword evidence="2" id="KW-1185">Reference proteome</keyword>
<dbReference type="OrthoDB" id="882485at2"/>
<gene>
    <name evidence="1" type="ORF">AHMF7616_04993</name>
</gene>
<name>A0A369QPX5_9BACT</name>
<accession>A0A369QPX5</accession>
<comment type="caution">
    <text evidence="1">The sequence shown here is derived from an EMBL/GenBank/DDBJ whole genome shotgun (WGS) entry which is preliminary data.</text>
</comment>
<dbReference type="EMBL" id="QASA01000001">
    <property type="protein sequence ID" value="RDC66362.1"/>
    <property type="molecule type" value="Genomic_DNA"/>
</dbReference>
<dbReference type="RefSeq" id="WP_115375236.1">
    <property type="nucleotide sequence ID" value="NZ_QASA01000001.1"/>
</dbReference>
<protein>
    <submittedName>
        <fullName evidence="1">Uncharacterized protein</fullName>
    </submittedName>
</protein>
<organism evidence="1 2">
    <name type="scientific">Adhaeribacter pallidiroseus</name>
    <dbReference type="NCBI Taxonomy" id="2072847"/>
    <lineage>
        <taxon>Bacteria</taxon>
        <taxon>Pseudomonadati</taxon>
        <taxon>Bacteroidota</taxon>
        <taxon>Cytophagia</taxon>
        <taxon>Cytophagales</taxon>
        <taxon>Hymenobacteraceae</taxon>
        <taxon>Adhaeribacter</taxon>
    </lineage>
</organism>
<proteinExistence type="predicted"/>
<evidence type="ECO:0000313" key="2">
    <source>
        <dbReference type="Proteomes" id="UP000253919"/>
    </source>
</evidence>
<dbReference type="AlphaFoldDB" id="A0A369QPX5"/>